<dbReference type="InterPro" id="IPR000198">
    <property type="entry name" value="RhoGAP_dom"/>
</dbReference>
<evidence type="ECO:0000256" key="1">
    <source>
        <dbReference type="SAM" id="MobiDB-lite"/>
    </source>
</evidence>
<dbReference type="Proteomes" id="UP001431783">
    <property type="component" value="Unassembled WGS sequence"/>
</dbReference>
<dbReference type="GO" id="GO:0005096">
    <property type="term" value="F:GTPase activator activity"/>
    <property type="evidence" value="ECO:0007669"/>
    <property type="project" value="TreeGrafter"/>
</dbReference>
<evidence type="ECO:0000313" key="3">
    <source>
        <dbReference type="EMBL" id="KAK9876558.1"/>
    </source>
</evidence>
<feature type="region of interest" description="Disordered" evidence="1">
    <location>
        <begin position="334"/>
        <end position="359"/>
    </location>
</feature>
<feature type="compositionally biased region" description="Polar residues" evidence="1">
    <location>
        <begin position="479"/>
        <end position="488"/>
    </location>
</feature>
<dbReference type="PROSITE" id="PS51257">
    <property type="entry name" value="PROKAR_LIPOPROTEIN"/>
    <property type="match status" value="1"/>
</dbReference>
<dbReference type="SUPFAM" id="SSF48350">
    <property type="entry name" value="GTPase activation domain, GAP"/>
    <property type="match status" value="1"/>
</dbReference>
<evidence type="ECO:0000259" key="2">
    <source>
        <dbReference type="PROSITE" id="PS50238"/>
    </source>
</evidence>
<dbReference type="Pfam" id="PF00620">
    <property type="entry name" value="RhoGAP"/>
    <property type="match status" value="1"/>
</dbReference>
<dbReference type="PANTHER" id="PTHR23179">
    <property type="entry name" value="T-CELL ACTIVATION RHO GTPASE ACTIVATING PROTEIN-RELATED"/>
    <property type="match status" value="1"/>
</dbReference>
<feature type="domain" description="Rho-GAP" evidence="2">
    <location>
        <begin position="40"/>
        <end position="230"/>
    </location>
</feature>
<feature type="region of interest" description="Disordered" evidence="1">
    <location>
        <begin position="449"/>
        <end position="504"/>
    </location>
</feature>
<accession>A0AAW1U7I6</accession>
<dbReference type="GO" id="GO:0007165">
    <property type="term" value="P:signal transduction"/>
    <property type="evidence" value="ECO:0007669"/>
    <property type="project" value="InterPro"/>
</dbReference>
<dbReference type="Gene3D" id="1.10.555.10">
    <property type="entry name" value="Rho GTPase activation protein"/>
    <property type="match status" value="1"/>
</dbReference>
<comment type="caution">
    <text evidence="3">The sequence shown here is derived from an EMBL/GenBank/DDBJ whole genome shotgun (WGS) entry which is preliminary data.</text>
</comment>
<name>A0AAW1U7I6_9CUCU</name>
<evidence type="ECO:0000313" key="4">
    <source>
        <dbReference type="Proteomes" id="UP001431783"/>
    </source>
</evidence>
<keyword evidence="4" id="KW-1185">Reference proteome</keyword>
<dbReference type="PROSITE" id="PS50238">
    <property type="entry name" value="RHOGAP"/>
    <property type="match status" value="1"/>
</dbReference>
<dbReference type="SMART" id="SM00324">
    <property type="entry name" value="RhoGAP"/>
    <property type="match status" value="1"/>
</dbReference>
<feature type="compositionally biased region" description="Basic residues" evidence="1">
    <location>
        <begin position="468"/>
        <end position="478"/>
    </location>
</feature>
<feature type="compositionally biased region" description="Low complexity" evidence="1">
    <location>
        <begin position="334"/>
        <end position="357"/>
    </location>
</feature>
<dbReference type="EMBL" id="JARQZJ010000037">
    <property type="protein sequence ID" value="KAK9876558.1"/>
    <property type="molecule type" value="Genomic_DNA"/>
</dbReference>
<dbReference type="AlphaFoldDB" id="A0AAW1U7I6"/>
<sequence>MSSWAARMHRRAATFSNVVTSCGHPPGPYPRRLEKVKFGVPLEEVCKNDIPGPLLVLILKLNKEAPYRKDVFRAPGHQGAMKKLIHFLQTGRLVNMDNFSVYTIASVLKKLLRKIPGGIFGKEVENRLFEVIEMTDLNAQREEIRKILTSLPLFTQRILVLLFGTFRVIASNSEKQCTGMTSEALGVSVAPSFFHSCVHDGRTAKMEDVMKFKIASRIVKHLIEEFASTDLFGRENYEYYARVTGRVLRVQGEWICSFQYPASVKDPVYPNEFVALEPYLIEASKVEECQSTPALLEATQPQVCSTSLGIITEHSLLESCTRLSISLEQNGLFQTSNNTSHSSSGSHSSRTSQGHSGPKMTLDELRAVNRYAESTRSLSYLPQVHERQTERMKTRSQWFLAPSVDCCSCGGSLDLPLNDVDVETLTSALLRKSSSGTIVGVAGLSLSAESVQKRPSIRRSNSRDKRSYLHRSTSRRNKQNGSRSNSFKNRGERKISNSKSGSFKMKYGNISRSCSFKNKAELCSCPPKNNEEPKSTEAPTTAKRTKETICITLTYKPRI</sequence>
<gene>
    <name evidence="3" type="ORF">WA026_013934</name>
</gene>
<dbReference type="CDD" id="cd00159">
    <property type="entry name" value="RhoGAP"/>
    <property type="match status" value="1"/>
</dbReference>
<reference evidence="3 4" key="1">
    <citation type="submission" date="2023-03" db="EMBL/GenBank/DDBJ databases">
        <title>Genome insight into feeding habits of ladybird beetles.</title>
        <authorList>
            <person name="Li H.-S."/>
            <person name="Huang Y.-H."/>
            <person name="Pang H."/>
        </authorList>
    </citation>
    <scope>NUCLEOTIDE SEQUENCE [LARGE SCALE GENOMIC DNA]</scope>
    <source>
        <strain evidence="3">SYSU_2023b</strain>
        <tissue evidence="3">Whole body</tissue>
    </source>
</reference>
<dbReference type="InterPro" id="IPR008936">
    <property type="entry name" value="Rho_GTPase_activation_prot"/>
</dbReference>
<dbReference type="FunFam" id="1.10.555.10:FF:000032">
    <property type="entry name" value="Uncharacterized protein, isoform E"/>
    <property type="match status" value="1"/>
</dbReference>
<organism evidence="3 4">
    <name type="scientific">Henosepilachna vigintioctopunctata</name>
    <dbReference type="NCBI Taxonomy" id="420089"/>
    <lineage>
        <taxon>Eukaryota</taxon>
        <taxon>Metazoa</taxon>
        <taxon>Ecdysozoa</taxon>
        <taxon>Arthropoda</taxon>
        <taxon>Hexapoda</taxon>
        <taxon>Insecta</taxon>
        <taxon>Pterygota</taxon>
        <taxon>Neoptera</taxon>
        <taxon>Endopterygota</taxon>
        <taxon>Coleoptera</taxon>
        <taxon>Polyphaga</taxon>
        <taxon>Cucujiformia</taxon>
        <taxon>Coccinelloidea</taxon>
        <taxon>Coccinellidae</taxon>
        <taxon>Epilachninae</taxon>
        <taxon>Epilachnini</taxon>
        <taxon>Henosepilachna</taxon>
    </lineage>
</organism>
<proteinExistence type="predicted"/>
<dbReference type="PANTHER" id="PTHR23179:SF27">
    <property type="entry name" value="RHO GTPASE ACTIVATING PROTEIN AT 71E, ISOFORM D"/>
    <property type="match status" value="1"/>
</dbReference>
<protein>
    <recommendedName>
        <fullName evidence="2">Rho-GAP domain-containing protein</fullName>
    </recommendedName>
</protein>